<sequence>MTSKTDPPREPSDELELDFSIADLSDAADMAEMEPPRPKPTAKASDNAVNRFIQTDRHGRDRRRWKRFTIEGAIVMIPQTAFWRMGKTSYIKLGPVKNISMKGLAIHYVEKNQKLLGKAATLSIMFPGEGIIVDKIPFRIVGNVKVADLPDDKEVRNLCVAFERLLPMQKMQMEMFIDTYGNELGD</sequence>
<dbReference type="OrthoDB" id="5426511at2"/>
<reference evidence="1 2" key="1">
    <citation type="submission" date="2007-10" db="EMBL/GenBank/DDBJ databases">
        <title>Complete sequence of Desulfococcus oleovorans Hxd3.</title>
        <authorList>
            <consortium name="US DOE Joint Genome Institute"/>
            <person name="Copeland A."/>
            <person name="Lucas S."/>
            <person name="Lapidus A."/>
            <person name="Barry K."/>
            <person name="Glavina del Rio T."/>
            <person name="Dalin E."/>
            <person name="Tice H."/>
            <person name="Pitluck S."/>
            <person name="Kiss H."/>
            <person name="Brettin T."/>
            <person name="Bruce D."/>
            <person name="Detter J.C."/>
            <person name="Han C."/>
            <person name="Schmutz J."/>
            <person name="Larimer F."/>
            <person name="Land M."/>
            <person name="Hauser L."/>
            <person name="Kyrpides N."/>
            <person name="Kim E."/>
            <person name="Wawrik B."/>
            <person name="Richardson P."/>
        </authorList>
    </citation>
    <scope>NUCLEOTIDE SEQUENCE [LARGE SCALE GENOMIC DNA]</scope>
    <source>
        <strain evidence="2">DSM 6200 / JCM 39069 / Hxd3</strain>
    </source>
</reference>
<dbReference type="KEGG" id="dol:Dole_0154"/>
<organism evidence="1 2">
    <name type="scientific">Desulfosudis oleivorans (strain DSM 6200 / JCM 39069 / Hxd3)</name>
    <name type="common">Desulfococcus oleovorans</name>
    <dbReference type="NCBI Taxonomy" id="96561"/>
    <lineage>
        <taxon>Bacteria</taxon>
        <taxon>Pseudomonadati</taxon>
        <taxon>Thermodesulfobacteriota</taxon>
        <taxon>Desulfobacteria</taxon>
        <taxon>Desulfobacterales</taxon>
        <taxon>Desulfosudaceae</taxon>
        <taxon>Desulfosudis</taxon>
    </lineage>
</organism>
<keyword evidence="2" id="KW-1185">Reference proteome</keyword>
<dbReference type="EMBL" id="CP000859">
    <property type="protein sequence ID" value="ABW65964.1"/>
    <property type="molecule type" value="Genomic_DNA"/>
</dbReference>
<accession>A8ZSQ1</accession>
<name>A8ZSQ1_DESOH</name>
<dbReference type="Proteomes" id="UP000008561">
    <property type="component" value="Chromosome"/>
</dbReference>
<dbReference type="RefSeq" id="WP_012173583.1">
    <property type="nucleotide sequence ID" value="NC_009943.1"/>
</dbReference>
<evidence type="ECO:0000313" key="2">
    <source>
        <dbReference type="Proteomes" id="UP000008561"/>
    </source>
</evidence>
<dbReference type="AlphaFoldDB" id="A8ZSQ1"/>
<protein>
    <recommendedName>
        <fullName evidence="3">PilZ domain-containing protein</fullName>
    </recommendedName>
</protein>
<gene>
    <name evidence="1" type="ordered locus">Dole_0154</name>
</gene>
<dbReference type="eggNOG" id="ENOG502ZFTZ">
    <property type="taxonomic scope" value="Bacteria"/>
</dbReference>
<evidence type="ECO:0000313" key="1">
    <source>
        <dbReference type="EMBL" id="ABW65964.1"/>
    </source>
</evidence>
<dbReference type="HOGENOM" id="CLU_1452274_0_0_7"/>
<evidence type="ECO:0008006" key="3">
    <source>
        <dbReference type="Google" id="ProtNLM"/>
    </source>
</evidence>
<proteinExistence type="predicted"/>